<dbReference type="Pfam" id="PF07920">
    <property type="entry name" value="DUF1684"/>
    <property type="match status" value="1"/>
</dbReference>
<dbReference type="Proteomes" id="UP000290439">
    <property type="component" value="Chromosome"/>
</dbReference>
<dbReference type="PANTHER" id="PTHR41913:SF1">
    <property type="entry name" value="DUF1684 DOMAIN-CONTAINING PROTEIN"/>
    <property type="match status" value="1"/>
</dbReference>
<sequence length="270" mass="29125">MTTSLTSFAADWATWHAEREDALRDPLGFLGLTALHWLTDRPEQLPGVPGTWWVIDDRVFVTAKPADRLDHDGERIAGVHIVVAEEGAPGVLIRHEDRALEVIRRSGQSAVRVHDPAAPTLAAFAGVPAYAPDERWVLRGRFEAFGEPTTVTTGAVVAGLEHHHRAAGVIEFSVGDVVERLVAFGTADALRVLFTDATSGITTYPAARLLDAGAVDDDGIVLLDFNRAINLPCAFTDYATCPVAPAQNRLRVAIEAGEQDPRLGSAERRA</sequence>
<name>A0A4U8VXL4_9NOCA</name>
<dbReference type="AlphaFoldDB" id="A0A4U8VXL4"/>
<evidence type="ECO:0000313" key="2">
    <source>
        <dbReference type="Proteomes" id="UP000290439"/>
    </source>
</evidence>
<dbReference type="EMBL" id="LR215973">
    <property type="protein sequence ID" value="VFA96704.1"/>
    <property type="molecule type" value="Genomic_DNA"/>
</dbReference>
<dbReference type="InterPro" id="IPR012467">
    <property type="entry name" value="DUF1684"/>
</dbReference>
<accession>A0A4U8VXL4</accession>
<proteinExistence type="predicted"/>
<dbReference type="RefSeq" id="WP_130915781.1">
    <property type="nucleotide sequence ID" value="NZ_LR215973.1"/>
</dbReference>
<reference evidence="1 2" key="1">
    <citation type="submission" date="2019-02" db="EMBL/GenBank/DDBJ databases">
        <authorList>
            <consortium name="Pathogen Informatics"/>
        </authorList>
    </citation>
    <scope>NUCLEOTIDE SEQUENCE [LARGE SCALE GENOMIC DNA]</scope>
    <source>
        <strain evidence="1 2">3012STDY6756504</strain>
    </source>
</reference>
<protein>
    <submittedName>
        <fullName evidence="1">Protein of uncharacterized function (DUF1684)</fullName>
    </submittedName>
</protein>
<evidence type="ECO:0000313" key="1">
    <source>
        <dbReference type="EMBL" id="VFA96704.1"/>
    </source>
</evidence>
<organism evidence="1 2">
    <name type="scientific">Nocardia cyriacigeorgica</name>
    <dbReference type="NCBI Taxonomy" id="135487"/>
    <lineage>
        <taxon>Bacteria</taxon>
        <taxon>Bacillati</taxon>
        <taxon>Actinomycetota</taxon>
        <taxon>Actinomycetes</taxon>
        <taxon>Mycobacteriales</taxon>
        <taxon>Nocardiaceae</taxon>
        <taxon>Nocardia</taxon>
    </lineage>
</organism>
<gene>
    <name evidence="1" type="ORF">NCTC10797_00458</name>
</gene>
<dbReference type="PANTHER" id="PTHR41913">
    <property type="entry name" value="DUF1684 DOMAIN-CONTAINING PROTEIN"/>
    <property type="match status" value="1"/>
</dbReference>